<dbReference type="AlphaFoldDB" id="A0A543FC62"/>
<dbReference type="PROSITE" id="PS00665">
    <property type="entry name" value="DHDPS_1"/>
    <property type="match status" value="1"/>
</dbReference>
<dbReference type="SUPFAM" id="SSF51569">
    <property type="entry name" value="Aldolase"/>
    <property type="match status" value="1"/>
</dbReference>
<dbReference type="InterPro" id="IPR020624">
    <property type="entry name" value="Schiff_base-form_aldolases_CS"/>
</dbReference>
<accession>A0A543FC62</accession>
<dbReference type="InterPro" id="IPR020625">
    <property type="entry name" value="Schiff_base-form_aldolases_AS"/>
</dbReference>
<comment type="similarity">
    <text evidence="1 4">Belongs to the DapA family.</text>
</comment>
<dbReference type="PRINTS" id="PR00146">
    <property type="entry name" value="DHPICSNTHASE"/>
</dbReference>
<evidence type="ECO:0000256" key="5">
    <source>
        <dbReference type="PIRSR" id="PIRSR001365-1"/>
    </source>
</evidence>
<dbReference type="Gene3D" id="3.20.20.70">
    <property type="entry name" value="Aldolase class I"/>
    <property type="match status" value="1"/>
</dbReference>
<dbReference type="Proteomes" id="UP000316331">
    <property type="component" value="Unassembled WGS sequence"/>
</dbReference>
<evidence type="ECO:0000256" key="1">
    <source>
        <dbReference type="ARBA" id="ARBA00007592"/>
    </source>
</evidence>
<gene>
    <name evidence="7" type="ORF">FB390_3117</name>
</gene>
<evidence type="ECO:0000256" key="2">
    <source>
        <dbReference type="ARBA" id="ARBA00023239"/>
    </source>
</evidence>
<feature type="active site" description="Proton donor/acceptor" evidence="5">
    <location>
        <position position="147"/>
    </location>
</feature>
<dbReference type="PANTHER" id="PTHR12128:SF66">
    <property type="entry name" value="4-HYDROXY-2-OXOGLUTARATE ALDOLASE, MITOCHONDRIAL"/>
    <property type="match status" value="1"/>
</dbReference>
<keyword evidence="2 4" id="KW-0456">Lyase</keyword>
<evidence type="ECO:0000256" key="6">
    <source>
        <dbReference type="PIRSR" id="PIRSR001365-2"/>
    </source>
</evidence>
<protein>
    <submittedName>
        <fullName evidence="7">4-hydroxy-tetrahydrodipicolinate synthase</fullName>
    </submittedName>
</protein>
<name>A0A543FC62_9NOCA</name>
<keyword evidence="3" id="KW-0704">Schiff base</keyword>
<feature type="binding site" evidence="6">
    <location>
        <position position="61"/>
    </location>
    <ligand>
        <name>pyruvate</name>
        <dbReference type="ChEBI" id="CHEBI:15361"/>
    </ligand>
</feature>
<evidence type="ECO:0000313" key="7">
    <source>
        <dbReference type="EMBL" id="TQM31459.1"/>
    </source>
</evidence>
<feature type="binding site" evidence="6">
    <location>
        <position position="215"/>
    </location>
    <ligand>
        <name>pyruvate</name>
        <dbReference type="ChEBI" id="CHEBI:15361"/>
    </ligand>
</feature>
<dbReference type="PROSITE" id="PS00666">
    <property type="entry name" value="DHDPS_2"/>
    <property type="match status" value="1"/>
</dbReference>
<dbReference type="GO" id="GO:0044281">
    <property type="term" value="P:small molecule metabolic process"/>
    <property type="evidence" value="ECO:0007669"/>
    <property type="project" value="UniProtKB-ARBA"/>
</dbReference>
<dbReference type="EMBL" id="VFPG01000001">
    <property type="protein sequence ID" value="TQM31459.1"/>
    <property type="molecule type" value="Genomic_DNA"/>
</dbReference>
<dbReference type="Pfam" id="PF00701">
    <property type="entry name" value="DHDPS"/>
    <property type="match status" value="1"/>
</dbReference>
<dbReference type="SMART" id="SM01130">
    <property type="entry name" value="DHDPS"/>
    <property type="match status" value="1"/>
</dbReference>
<feature type="active site" description="Schiff-base intermediate with substrate" evidence="5">
    <location>
        <position position="176"/>
    </location>
</feature>
<dbReference type="CDD" id="cd00408">
    <property type="entry name" value="DHDPS-like"/>
    <property type="match status" value="1"/>
</dbReference>
<keyword evidence="8" id="KW-1185">Reference proteome</keyword>
<dbReference type="InterPro" id="IPR013785">
    <property type="entry name" value="Aldolase_TIM"/>
</dbReference>
<dbReference type="InterPro" id="IPR002220">
    <property type="entry name" value="DapA-like"/>
</dbReference>
<proteinExistence type="inferred from homology"/>
<dbReference type="PIRSF" id="PIRSF001365">
    <property type="entry name" value="DHDPS"/>
    <property type="match status" value="1"/>
</dbReference>
<sequence>MTVGERARSAPRWPGTVETDPILATVTPFARDGAVDTGALREYLGFLHHAGVPAILVNGTTGEFSSLTVAERKSILEHAREYWPGQLIAHIGATAYGDALELLDHARHHADAVAAIAPYFFADPPEAGVREFFGVLLARTELPLLLYNFPRHTQTQISPALLAALAAEYPMLAGIKDSGGDLEVTSAYAATGAAVFVGSDGAAARIRELGVHGIVSGGGNPVPELPVRIAAAVREGDVDAAGRWQAVFDECRALRHGSGLTDIAFVKAALAERVPGFPAAVRSPLVTAGDAAIAEIRAHLRHTILPRVHEATP</sequence>
<dbReference type="RefSeq" id="WP_141809544.1">
    <property type="nucleotide sequence ID" value="NZ_VFPG01000001.1"/>
</dbReference>
<reference evidence="7 8" key="1">
    <citation type="submission" date="2019-06" db="EMBL/GenBank/DDBJ databases">
        <title>Sequencing the genomes of 1000 actinobacteria strains.</title>
        <authorList>
            <person name="Klenk H.-P."/>
        </authorList>
    </citation>
    <scope>NUCLEOTIDE SEQUENCE [LARGE SCALE GENOMIC DNA]</scope>
    <source>
        <strain evidence="7 8">DSM 103495</strain>
    </source>
</reference>
<evidence type="ECO:0000313" key="8">
    <source>
        <dbReference type="Proteomes" id="UP000316331"/>
    </source>
</evidence>
<organism evidence="7 8">
    <name type="scientific">Nocardia bhagyanarayanae</name>
    <dbReference type="NCBI Taxonomy" id="1215925"/>
    <lineage>
        <taxon>Bacteria</taxon>
        <taxon>Bacillati</taxon>
        <taxon>Actinomycetota</taxon>
        <taxon>Actinomycetes</taxon>
        <taxon>Mycobacteriales</taxon>
        <taxon>Nocardiaceae</taxon>
        <taxon>Nocardia</taxon>
    </lineage>
</organism>
<evidence type="ECO:0000256" key="4">
    <source>
        <dbReference type="PIRNR" id="PIRNR001365"/>
    </source>
</evidence>
<evidence type="ECO:0000256" key="3">
    <source>
        <dbReference type="ARBA" id="ARBA00023270"/>
    </source>
</evidence>
<dbReference type="PANTHER" id="PTHR12128">
    <property type="entry name" value="DIHYDRODIPICOLINATE SYNTHASE"/>
    <property type="match status" value="1"/>
</dbReference>
<dbReference type="OrthoDB" id="9778880at2"/>
<dbReference type="GO" id="GO:0008840">
    <property type="term" value="F:4-hydroxy-tetrahydrodipicolinate synthase activity"/>
    <property type="evidence" value="ECO:0007669"/>
    <property type="project" value="TreeGrafter"/>
</dbReference>
<comment type="caution">
    <text evidence="7">The sequence shown here is derived from an EMBL/GenBank/DDBJ whole genome shotgun (WGS) entry which is preliminary data.</text>
</comment>